<name>A0ACC2QSM6_9NEOP</name>
<evidence type="ECO:0000313" key="1">
    <source>
        <dbReference type="EMBL" id="KAJ8723251.1"/>
    </source>
</evidence>
<dbReference type="Proteomes" id="UP001231649">
    <property type="component" value="Chromosome 14"/>
</dbReference>
<accession>A0ACC2QSM6</accession>
<gene>
    <name evidence="1" type="ORF">PYW08_003163</name>
</gene>
<sequence>MDCLTKILNRLRAIQLNMTFDYQEILYFTGSGLSIVCVIVLLITWWLLPQWRSLQNYISMNQIITGTVFLCILTLMPFIKFMNKNYILVHYFFIVSICWSLCSSLLAYLRLVLVYVGNISCEKRTATIFTYGIALSTLGISHGIVLKLLSVNGPNDNFIGLFSVVFIMIINFILFVRIALSVLSCCKKSMSRRNFSHIVSLIAVAFICDSILIALVALLIFSTYQEPYLQIPTMFFFTHRLVFRTLFILFKRTNRMHWELYFKKRNNRNVNLII</sequence>
<comment type="caution">
    <text evidence="1">The sequence shown here is derived from an EMBL/GenBank/DDBJ whole genome shotgun (WGS) entry which is preliminary data.</text>
</comment>
<keyword evidence="2" id="KW-1185">Reference proteome</keyword>
<evidence type="ECO:0000313" key="2">
    <source>
        <dbReference type="Proteomes" id="UP001231649"/>
    </source>
</evidence>
<protein>
    <submittedName>
        <fullName evidence="1">Uncharacterized protein</fullName>
    </submittedName>
</protein>
<proteinExistence type="predicted"/>
<organism evidence="1 2">
    <name type="scientific">Mythimna loreyi</name>
    <dbReference type="NCBI Taxonomy" id="667449"/>
    <lineage>
        <taxon>Eukaryota</taxon>
        <taxon>Metazoa</taxon>
        <taxon>Ecdysozoa</taxon>
        <taxon>Arthropoda</taxon>
        <taxon>Hexapoda</taxon>
        <taxon>Insecta</taxon>
        <taxon>Pterygota</taxon>
        <taxon>Neoptera</taxon>
        <taxon>Endopterygota</taxon>
        <taxon>Lepidoptera</taxon>
        <taxon>Glossata</taxon>
        <taxon>Ditrysia</taxon>
        <taxon>Noctuoidea</taxon>
        <taxon>Noctuidae</taxon>
        <taxon>Noctuinae</taxon>
        <taxon>Hadenini</taxon>
        <taxon>Mythimna</taxon>
    </lineage>
</organism>
<reference evidence="1" key="1">
    <citation type="submission" date="2023-03" db="EMBL/GenBank/DDBJ databases">
        <title>Chromosome-level genomes of two armyworms, Mythimna separata and Mythimna loreyi, provide insights into the biosynthesis and reception of sex pheromones.</title>
        <authorList>
            <person name="Zhao H."/>
        </authorList>
    </citation>
    <scope>NUCLEOTIDE SEQUENCE</scope>
    <source>
        <strain evidence="1">BeijingLab</strain>
    </source>
</reference>
<dbReference type="EMBL" id="CM056790">
    <property type="protein sequence ID" value="KAJ8723251.1"/>
    <property type="molecule type" value="Genomic_DNA"/>
</dbReference>